<evidence type="ECO:0000313" key="8">
    <source>
        <dbReference type="EMBL" id="KAK3011223.1"/>
    </source>
</evidence>
<dbReference type="AlphaFoldDB" id="A0AA88VP82"/>
<accession>A0AA88VP82</accession>
<dbReference type="SMART" id="SM00432">
    <property type="entry name" value="MADS"/>
    <property type="match status" value="1"/>
</dbReference>
<dbReference type="GO" id="GO:0000981">
    <property type="term" value="F:DNA-binding transcription factor activity, RNA polymerase II-specific"/>
    <property type="evidence" value="ECO:0007669"/>
    <property type="project" value="InterPro"/>
</dbReference>
<evidence type="ECO:0000256" key="2">
    <source>
        <dbReference type="ARBA" id="ARBA00023015"/>
    </source>
</evidence>
<gene>
    <name evidence="8" type="ORF">RJ639_012375</name>
</gene>
<evidence type="ECO:0000256" key="5">
    <source>
        <dbReference type="ARBA" id="ARBA00023242"/>
    </source>
</evidence>
<comment type="caution">
    <text evidence="8">The sequence shown here is derived from an EMBL/GenBank/DDBJ whole genome shotgun (WGS) entry which is preliminary data.</text>
</comment>
<evidence type="ECO:0000256" key="4">
    <source>
        <dbReference type="ARBA" id="ARBA00023163"/>
    </source>
</evidence>
<dbReference type="GO" id="GO:0045944">
    <property type="term" value="P:positive regulation of transcription by RNA polymerase II"/>
    <property type="evidence" value="ECO:0007669"/>
    <property type="project" value="InterPro"/>
</dbReference>
<name>A0AA88VP82_9ASTE</name>
<dbReference type="EMBL" id="JAVXUP010001470">
    <property type="protein sequence ID" value="KAK3011223.1"/>
    <property type="molecule type" value="Genomic_DNA"/>
</dbReference>
<dbReference type="InterPro" id="IPR036879">
    <property type="entry name" value="TF_MADSbox_sf"/>
</dbReference>
<keyword evidence="2" id="KW-0805">Transcription regulation</keyword>
<feature type="domain" description="MADS-box" evidence="7">
    <location>
        <begin position="1"/>
        <end position="51"/>
    </location>
</feature>
<protein>
    <recommendedName>
        <fullName evidence="7">MADS-box domain-containing protein</fullName>
    </recommendedName>
</protein>
<dbReference type="SUPFAM" id="SSF55455">
    <property type="entry name" value="SRF-like"/>
    <property type="match status" value="1"/>
</dbReference>
<keyword evidence="5" id="KW-0539">Nucleus</keyword>
<dbReference type="InterPro" id="IPR033897">
    <property type="entry name" value="SRF-like_MADS-box"/>
</dbReference>
<evidence type="ECO:0000256" key="3">
    <source>
        <dbReference type="ARBA" id="ARBA00023125"/>
    </source>
</evidence>
<dbReference type="Proteomes" id="UP001188597">
    <property type="component" value="Unassembled WGS sequence"/>
</dbReference>
<dbReference type="CDD" id="cd00266">
    <property type="entry name" value="MADS_SRF_like"/>
    <property type="match status" value="1"/>
</dbReference>
<evidence type="ECO:0000313" key="9">
    <source>
        <dbReference type="Proteomes" id="UP001188597"/>
    </source>
</evidence>
<dbReference type="PANTHER" id="PTHR48019">
    <property type="entry name" value="SERUM RESPONSE FACTOR HOMOLOG"/>
    <property type="match status" value="1"/>
</dbReference>
<keyword evidence="3" id="KW-0238">DNA-binding</keyword>
<organism evidence="8 9">
    <name type="scientific">Escallonia herrerae</name>
    <dbReference type="NCBI Taxonomy" id="1293975"/>
    <lineage>
        <taxon>Eukaryota</taxon>
        <taxon>Viridiplantae</taxon>
        <taxon>Streptophyta</taxon>
        <taxon>Embryophyta</taxon>
        <taxon>Tracheophyta</taxon>
        <taxon>Spermatophyta</taxon>
        <taxon>Magnoliopsida</taxon>
        <taxon>eudicotyledons</taxon>
        <taxon>Gunneridae</taxon>
        <taxon>Pentapetalae</taxon>
        <taxon>asterids</taxon>
        <taxon>campanulids</taxon>
        <taxon>Escalloniales</taxon>
        <taxon>Escalloniaceae</taxon>
        <taxon>Escallonia</taxon>
    </lineage>
</organism>
<dbReference type="PRINTS" id="PR00404">
    <property type="entry name" value="MADSDOMAIN"/>
</dbReference>
<sequence length="388" mass="44811">MGRSKLTLERIKDEKARLATLERRKNGLKKKAQHLAILCDVEVGMIYYAPKQNDTATAVEIWPEDSTFRKLVYDFRLQHVQDRKKRALDLSNVFEDQRAKLEIMAEKLRKRNDKVTYPIWGKAFYSLSEGQLRDLNFSLDRKVEFAKARIEWMRNGVKMANTSKSQSAFMPSWSRSMEFEATQPSCPLGLIKETQHELSLGIENSMGTTLMTMLVNNIGSTHQPGVVPSRNFSGYYDPLPDMVMKNNPGQPMFYFESAPQQPTQYPTMDVTSSQRHTPIVSLRNNPMPPMQYYDPAVQPWQHHMQYQMMAAGTSSQIQTPPMSGVVERTVRKNPRQRLYYDDSTVQPMQQHMQYPLMATTSSQVHAPQMEDYYEVSDFLDEETFSNSS</sequence>
<dbReference type="GO" id="GO:0046983">
    <property type="term" value="F:protein dimerization activity"/>
    <property type="evidence" value="ECO:0007669"/>
    <property type="project" value="InterPro"/>
</dbReference>
<evidence type="ECO:0000256" key="1">
    <source>
        <dbReference type="ARBA" id="ARBA00004123"/>
    </source>
</evidence>
<reference evidence="8" key="1">
    <citation type="submission" date="2022-12" db="EMBL/GenBank/DDBJ databases">
        <title>Draft genome assemblies for two species of Escallonia (Escalloniales).</title>
        <authorList>
            <person name="Chanderbali A."/>
            <person name="Dervinis C."/>
            <person name="Anghel I."/>
            <person name="Soltis D."/>
            <person name="Soltis P."/>
            <person name="Zapata F."/>
        </authorList>
    </citation>
    <scope>NUCLEOTIDE SEQUENCE</scope>
    <source>
        <strain evidence="8">UCBG64.0493</strain>
        <tissue evidence="8">Leaf</tissue>
    </source>
</reference>
<proteinExistence type="predicted"/>
<dbReference type="GO" id="GO:0005634">
    <property type="term" value="C:nucleus"/>
    <property type="evidence" value="ECO:0007669"/>
    <property type="project" value="UniProtKB-SubCell"/>
</dbReference>
<dbReference type="Pfam" id="PF00319">
    <property type="entry name" value="SRF-TF"/>
    <property type="match status" value="1"/>
</dbReference>
<feature type="coiled-coil region" evidence="6">
    <location>
        <begin position="4"/>
        <end position="38"/>
    </location>
</feature>
<keyword evidence="9" id="KW-1185">Reference proteome</keyword>
<dbReference type="Gene3D" id="3.40.1810.10">
    <property type="entry name" value="Transcription factor, MADS-box"/>
    <property type="match status" value="1"/>
</dbReference>
<dbReference type="InterPro" id="IPR050142">
    <property type="entry name" value="MADS-box/MEF2_TF"/>
</dbReference>
<comment type="subcellular location">
    <subcellularLocation>
        <location evidence="1">Nucleus</location>
    </subcellularLocation>
</comment>
<keyword evidence="4" id="KW-0804">Transcription</keyword>
<dbReference type="GO" id="GO:0000987">
    <property type="term" value="F:cis-regulatory region sequence-specific DNA binding"/>
    <property type="evidence" value="ECO:0007669"/>
    <property type="project" value="InterPro"/>
</dbReference>
<evidence type="ECO:0000256" key="6">
    <source>
        <dbReference type="SAM" id="Coils"/>
    </source>
</evidence>
<evidence type="ECO:0000259" key="7">
    <source>
        <dbReference type="PROSITE" id="PS50066"/>
    </source>
</evidence>
<keyword evidence="6" id="KW-0175">Coiled coil</keyword>
<dbReference type="PROSITE" id="PS50066">
    <property type="entry name" value="MADS_BOX_2"/>
    <property type="match status" value="1"/>
</dbReference>
<dbReference type="InterPro" id="IPR002100">
    <property type="entry name" value="TF_MADSbox"/>
</dbReference>